<keyword evidence="19" id="KW-1185">Reference proteome</keyword>
<evidence type="ECO:0000256" key="11">
    <source>
        <dbReference type="ARBA" id="ARBA00064164"/>
    </source>
</evidence>
<evidence type="ECO:0000256" key="2">
    <source>
        <dbReference type="ARBA" id="ARBA00004496"/>
    </source>
</evidence>
<dbReference type="InParanoid" id="F6TFE2"/>
<dbReference type="CDD" id="cd02440">
    <property type="entry name" value="AdoMet_MTases"/>
    <property type="match status" value="1"/>
</dbReference>
<dbReference type="Pfam" id="PF12589">
    <property type="entry name" value="WBS_methylT"/>
    <property type="match status" value="1"/>
</dbReference>
<dbReference type="FunCoup" id="F6TFE2">
    <property type="interactions" value="316"/>
</dbReference>
<reference evidence="19" key="1">
    <citation type="journal article" date="2002" name="Science">
        <title>The draft genome of Ciona intestinalis: insights into chordate and vertebrate origins.</title>
        <authorList>
            <person name="Dehal P."/>
            <person name="Satou Y."/>
            <person name="Campbell R.K."/>
            <person name="Chapman J."/>
            <person name="Degnan B."/>
            <person name="De Tomaso A."/>
            <person name="Davidson B."/>
            <person name="Di Gregorio A."/>
            <person name="Gelpke M."/>
            <person name="Goodstein D.M."/>
            <person name="Harafuji N."/>
            <person name="Hastings K.E."/>
            <person name="Ho I."/>
            <person name="Hotta K."/>
            <person name="Huang W."/>
            <person name="Kawashima T."/>
            <person name="Lemaire P."/>
            <person name="Martinez D."/>
            <person name="Meinertzhagen I.A."/>
            <person name="Necula S."/>
            <person name="Nonaka M."/>
            <person name="Putnam N."/>
            <person name="Rash S."/>
            <person name="Saiga H."/>
            <person name="Satake M."/>
            <person name="Terry A."/>
            <person name="Yamada L."/>
            <person name="Wang H.G."/>
            <person name="Awazu S."/>
            <person name="Azumi K."/>
            <person name="Boore J."/>
            <person name="Branno M."/>
            <person name="Chin-Bow S."/>
            <person name="DeSantis R."/>
            <person name="Doyle S."/>
            <person name="Francino P."/>
            <person name="Keys D.N."/>
            <person name="Haga S."/>
            <person name="Hayashi H."/>
            <person name="Hino K."/>
            <person name="Imai K.S."/>
            <person name="Inaba K."/>
            <person name="Kano S."/>
            <person name="Kobayashi K."/>
            <person name="Kobayashi M."/>
            <person name="Lee B.I."/>
            <person name="Makabe K.W."/>
            <person name="Manohar C."/>
            <person name="Matassi G."/>
            <person name="Medina M."/>
            <person name="Mochizuki Y."/>
            <person name="Mount S."/>
            <person name="Morishita T."/>
            <person name="Miura S."/>
            <person name="Nakayama A."/>
            <person name="Nishizaka S."/>
            <person name="Nomoto H."/>
            <person name="Ohta F."/>
            <person name="Oishi K."/>
            <person name="Rigoutsos I."/>
            <person name="Sano M."/>
            <person name="Sasaki A."/>
            <person name="Sasakura Y."/>
            <person name="Shoguchi E."/>
            <person name="Shin-i T."/>
            <person name="Spagnuolo A."/>
            <person name="Stainier D."/>
            <person name="Suzuki M.M."/>
            <person name="Tassy O."/>
            <person name="Takatori N."/>
            <person name="Tokuoka M."/>
            <person name="Yagi K."/>
            <person name="Yoshizaki F."/>
            <person name="Wada S."/>
            <person name="Zhang C."/>
            <person name="Hyatt P.D."/>
            <person name="Larimer F."/>
            <person name="Detter C."/>
            <person name="Doggett N."/>
            <person name="Glavina T."/>
            <person name="Hawkins T."/>
            <person name="Richardson P."/>
            <person name="Lucas S."/>
            <person name="Kohara Y."/>
            <person name="Levine M."/>
            <person name="Satoh N."/>
            <person name="Rokhsar D.S."/>
        </authorList>
    </citation>
    <scope>NUCLEOTIDE SEQUENCE [LARGE SCALE GENOMIC DNA]</scope>
</reference>
<dbReference type="InterPro" id="IPR039769">
    <property type="entry name" value="Bud23-like"/>
</dbReference>
<dbReference type="FunFam" id="3.40.50.150:FF:000017">
    <property type="entry name" value="probable 18S rRNA (Guanine-N(7))-methyltransferase"/>
    <property type="match status" value="1"/>
</dbReference>
<evidence type="ECO:0000256" key="10">
    <source>
        <dbReference type="ARBA" id="ARBA00059355"/>
    </source>
</evidence>
<evidence type="ECO:0000259" key="17">
    <source>
        <dbReference type="Pfam" id="PF12589"/>
    </source>
</evidence>
<keyword evidence="7" id="KW-0949">S-adenosyl-L-methionine</keyword>
<dbReference type="OMA" id="WIQEKKE"/>
<accession>F6TFE2</accession>
<evidence type="ECO:0000313" key="18">
    <source>
        <dbReference type="Ensembl" id="ENSCINP00000011599.3"/>
    </source>
</evidence>
<comment type="subcellular location">
    <subcellularLocation>
        <location evidence="2">Cytoplasm</location>
    </subcellularLocation>
    <subcellularLocation>
        <location evidence="1">Nucleus</location>
    </subcellularLocation>
</comment>
<evidence type="ECO:0000256" key="14">
    <source>
        <dbReference type="ARBA" id="ARBA00081208"/>
    </source>
</evidence>
<dbReference type="Ensembl" id="ENSCINT00000011599.3">
    <property type="protein sequence ID" value="ENSCINP00000011599.3"/>
    <property type="gene ID" value="ENSCING00000005600.3"/>
</dbReference>
<evidence type="ECO:0000256" key="12">
    <source>
        <dbReference type="ARBA" id="ARBA00074415"/>
    </source>
</evidence>
<reference evidence="18" key="3">
    <citation type="submission" date="2025-08" db="UniProtKB">
        <authorList>
            <consortium name="Ensembl"/>
        </authorList>
    </citation>
    <scope>IDENTIFICATION</scope>
</reference>
<evidence type="ECO:0000256" key="6">
    <source>
        <dbReference type="ARBA" id="ARBA00022679"/>
    </source>
</evidence>
<reference evidence="18" key="4">
    <citation type="submission" date="2025-09" db="UniProtKB">
        <authorList>
            <consortium name="Ensembl"/>
        </authorList>
    </citation>
    <scope>IDENTIFICATION</scope>
</reference>
<feature type="region of interest" description="Disordered" evidence="15">
    <location>
        <begin position="227"/>
        <end position="283"/>
    </location>
</feature>
<dbReference type="HOGENOM" id="CLU_055194_0_2_1"/>
<keyword evidence="8" id="KW-0539">Nucleus</keyword>
<dbReference type="Gene3D" id="3.40.50.150">
    <property type="entry name" value="Vaccinia Virus protein VP39"/>
    <property type="match status" value="1"/>
</dbReference>
<dbReference type="SMR" id="F6TFE2"/>
<dbReference type="Pfam" id="PF08241">
    <property type="entry name" value="Methyltransf_11"/>
    <property type="match status" value="1"/>
</dbReference>
<dbReference type="STRING" id="7719.ENSCINP00000011599"/>
<dbReference type="SUPFAM" id="SSF53335">
    <property type="entry name" value="S-adenosyl-L-methionine-dependent methyltransferases"/>
    <property type="match status" value="1"/>
</dbReference>
<evidence type="ECO:0000256" key="7">
    <source>
        <dbReference type="ARBA" id="ARBA00022691"/>
    </source>
</evidence>
<feature type="domain" description="Methyltransferase type 11" evidence="16">
    <location>
        <begin position="57"/>
        <end position="135"/>
    </location>
</feature>
<dbReference type="GO" id="GO:0005737">
    <property type="term" value="C:cytoplasm"/>
    <property type="evidence" value="ECO:0007669"/>
    <property type="project" value="UniProtKB-SubCell"/>
</dbReference>
<dbReference type="InterPro" id="IPR022238">
    <property type="entry name" value="Bud23_C"/>
</dbReference>
<evidence type="ECO:0000256" key="9">
    <source>
        <dbReference type="ARBA" id="ARBA00050374"/>
    </source>
</evidence>
<feature type="compositionally biased region" description="Basic and acidic residues" evidence="15">
    <location>
        <begin position="231"/>
        <end position="258"/>
    </location>
</feature>
<proteinExistence type="inferred from homology"/>
<evidence type="ECO:0000256" key="4">
    <source>
        <dbReference type="ARBA" id="ARBA00022490"/>
    </source>
</evidence>
<dbReference type="GO" id="GO:0070476">
    <property type="term" value="P:rRNA (guanine-N7)-methylation"/>
    <property type="evidence" value="ECO:0000318"/>
    <property type="project" value="GO_Central"/>
</dbReference>
<comment type="function">
    <text evidence="10">S-adenosyl-L-methionine-dependent methyltransferase that specifically methylates the N(7) position of a guanine in 18S rRNA. Requires the methyltransferase adapter protein TRM112 for full rRNA methyltransferase activity. Involved in the pre-rRNA processing steps leading to small-subunit rRNA production independently of its RNA-modifying catalytic activity. Important for biogenesis end export of the 40S ribosomal subunit independent on its methyltransferase activity. Locus-specific steroid receptor coactivator. Potentiates transactivation by glucocorticoid (NR3C1), mineralocorticoid (NR3C2), androgen (AR) and progesterone (PGR) receptors. Required for the maintenance of open chromatin at the TSC22D3/GILZ locus to facilitate NR3C1 loading on the response elements. Required for maintenance of dimethylation on histone H3 'Lys-79' (H3K79me2), although direct histone methyltransferase activity is not observed in vitro.</text>
</comment>
<evidence type="ECO:0000256" key="3">
    <source>
        <dbReference type="ARBA" id="ARBA00005547"/>
    </source>
</evidence>
<evidence type="ECO:0000259" key="16">
    <source>
        <dbReference type="Pfam" id="PF08241"/>
    </source>
</evidence>
<protein>
    <recommendedName>
        <fullName evidence="12">18S rRNA (guanine-N(7))-methyltransferase</fullName>
    </recommendedName>
    <alternativeName>
        <fullName evidence="14">Bud site selection protein 23 homolog</fullName>
    </alternativeName>
    <alternativeName>
        <fullName evidence="13">rRNA methyltransferase and ribosome maturation factor</fullName>
    </alternativeName>
</protein>
<dbReference type="GeneTree" id="ENSGT00390000014737"/>
<dbReference type="PANTHER" id="PTHR12734:SF0">
    <property type="entry name" value="18S RRNA (GUANINE-N(7))-METHYLTRANSFERASE-RELATED"/>
    <property type="match status" value="1"/>
</dbReference>
<evidence type="ECO:0000256" key="15">
    <source>
        <dbReference type="SAM" id="MobiDB-lite"/>
    </source>
</evidence>
<dbReference type="EMBL" id="EAAA01002742">
    <property type="status" value="NOT_ANNOTATED_CDS"/>
    <property type="molecule type" value="Genomic_DNA"/>
</dbReference>
<dbReference type="Proteomes" id="UP000008144">
    <property type="component" value="Chromosome 8"/>
</dbReference>
<dbReference type="GO" id="GO:0016435">
    <property type="term" value="F:rRNA (guanine) methyltransferase activity"/>
    <property type="evidence" value="ECO:0000318"/>
    <property type="project" value="GO_Central"/>
</dbReference>
<keyword evidence="4" id="KW-0963">Cytoplasm</keyword>
<comment type="catalytic activity">
    <reaction evidence="9">
        <text>a guanosine in 18S rRNA + S-adenosyl-L-methionine = an N(7)-methylguanosine in 18S rRNA + S-adenosyl-L-homocysteine</text>
        <dbReference type="Rhea" id="RHEA:54584"/>
        <dbReference type="Rhea" id="RHEA-COMP:13937"/>
        <dbReference type="Rhea" id="RHEA-COMP:13938"/>
        <dbReference type="ChEBI" id="CHEBI:57856"/>
        <dbReference type="ChEBI" id="CHEBI:59789"/>
        <dbReference type="ChEBI" id="CHEBI:74269"/>
        <dbReference type="ChEBI" id="CHEBI:74480"/>
    </reaction>
</comment>
<evidence type="ECO:0000256" key="13">
    <source>
        <dbReference type="ARBA" id="ARBA00075516"/>
    </source>
</evidence>
<evidence type="ECO:0000313" key="19">
    <source>
        <dbReference type="Proteomes" id="UP000008144"/>
    </source>
</evidence>
<dbReference type="InterPro" id="IPR029063">
    <property type="entry name" value="SAM-dependent_MTases_sf"/>
</dbReference>
<keyword evidence="5" id="KW-0489">Methyltransferase</keyword>
<keyword evidence="6" id="KW-0808">Transferase</keyword>
<evidence type="ECO:0000256" key="1">
    <source>
        <dbReference type="ARBA" id="ARBA00004123"/>
    </source>
</evidence>
<evidence type="ECO:0000256" key="8">
    <source>
        <dbReference type="ARBA" id="ARBA00023242"/>
    </source>
</evidence>
<reference evidence="18" key="2">
    <citation type="journal article" date="2008" name="Genome Biol.">
        <title>Improved genome assembly and evidence-based global gene model set for the chordate Ciona intestinalis: new insight into intron and operon populations.</title>
        <authorList>
            <person name="Satou Y."/>
            <person name="Mineta K."/>
            <person name="Ogasawara M."/>
            <person name="Sasakura Y."/>
            <person name="Shoguchi E."/>
            <person name="Ueno K."/>
            <person name="Yamada L."/>
            <person name="Matsumoto J."/>
            <person name="Wasserscheid J."/>
            <person name="Dewar K."/>
            <person name="Wiley G.B."/>
            <person name="Macmil S.L."/>
            <person name="Roe B.A."/>
            <person name="Zeller R.W."/>
            <person name="Hastings K.E."/>
            <person name="Lemaire P."/>
            <person name="Lindquist E."/>
            <person name="Endo T."/>
            <person name="Hotta K."/>
            <person name="Inaba K."/>
        </authorList>
    </citation>
    <scope>NUCLEOTIDE SEQUENCE [LARGE SCALE GENOMIC DNA]</scope>
    <source>
        <strain evidence="18">wild type</strain>
    </source>
</reference>
<dbReference type="GO" id="GO:0005730">
    <property type="term" value="C:nucleolus"/>
    <property type="evidence" value="ECO:0000318"/>
    <property type="project" value="GO_Central"/>
</dbReference>
<feature type="domain" description="18S rRNA (guanine(1575)-N(7))-methyltransferase Bud23 C-terminal" evidence="17">
    <location>
        <begin position="204"/>
        <end position="281"/>
    </location>
</feature>
<comment type="subunit">
    <text evidence="11">Heterodimer with TRMT112; this heterodimerization is necessary for the metabolic stability and activity of the catalytic subunit BUD23. Interacts with GRIP1.</text>
</comment>
<comment type="similarity">
    <text evidence="3">Belongs to the class I-like SAM-binding methyltransferase superfamily. BUD23/WBSCR22 family.</text>
</comment>
<organism evidence="18 19">
    <name type="scientific">Ciona intestinalis</name>
    <name type="common">Transparent sea squirt</name>
    <name type="synonym">Ascidia intestinalis</name>
    <dbReference type="NCBI Taxonomy" id="7719"/>
    <lineage>
        <taxon>Eukaryota</taxon>
        <taxon>Metazoa</taxon>
        <taxon>Chordata</taxon>
        <taxon>Tunicata</taxon>
        <taxon>Ascidiacea</taxon>
        <taxon>Phlebobranchia</taxon>
        <taxon>Cionidae</taxon>
        <taxon>Ciona</taxon>
    </lineage>
</organism>
<sequence>NMSKNRPESRAPPDIFYDQKEAQKYTSNSRMIDIQTEMSERAIELLNLPEDTPCMLLDVGCGSGLSGECLTEQGHIWIGMDISSAMLDVAREREVEGDVVLSDAGQGVSFRPGTFDGVISISALQWLCNADKKYHNPVKRLYKFFSTLYAAMKHGSRAVFQQLYPESPQQLELITTQAIRSGFGGGVVVDFPNSTKAKKIFLCLFCGVASPTLPKALGTEEEAKKKRQIKYVKEREQRGSDKRNKSIKKSRDWIIEKKERRKRQGKEVSINTKYTGRKRKPRF</sequence>
<name>F6TFE2_CIOIN</name>
<dbReference type="InterPro" id="IPR013216">
    <property type="entry name" value="Methyltransf_11"/>
</dbReference>
<dbReference type="PANTHER" id="PTHR12734">
    <property type="entry name" value="METHYLTRANSFERASE-RELATED"/>
    <property type="match status" value="1"/>
</dbReference>
<evidence type="ECO:0000256" key="5">
    <source>
        <dbReference type="ARBA" id="ARBA00022603"/>
    </source>
</evidence>
<dbReference type="AlphaFoldDB" id="F6TFE2"/>